<organism evidence="9 10">
    <name type="scientific">Takifugu bimaculatus</name>
    <dbReference type="NCBI Taxonomy" id="433685"/>
    <lineage>
        <taxon>Eukaryota</taxon>
        <taxon>Metazoa</taxon>
        <taxon>Chordata</taxon>
        <taxon>Craniata</taxon>
        <taxon>Vertebrata</taxon>
        <taxon>Euteleostomi</taxon>
        <taxon>Actinopterygii</taxon>
        <taxon>Neopterygii</taxon>
        <taxon>Teleostei</taxon>
        <taxon>Neoteleostei</taxon>
        <taxon>Acanthomorphata</taxon>
        <taxon>Eupercaria</taxon>
        <taxon>Tetraodontiformes</taxon>
        <taxon>Tetradontoidea</taxon>
        <taxon>Tetraodontidae</taxon>
        <taxon>Takifugu</taxon>
    </lineage>
</organism>
<dbReference type="SMART" id="SM00432">
    <property type="entry name" value="MADS"/>
    <property type="match status" value="1"/>
</dbReference>
<keyword evidence="6" id="KW-0539">Nucleus</keyword>
<sequence length="341" mass="38379">MGRKKIQIQRITDERNKQVTFTKRKFGLMKKAYELSVLCDCEIALIIFNHTNKLFQYASTDMDKVLLKYTEYNEPHESRTNADIIETLRKKGFNGCNSPEPDGDDSIDQSPLNEDKYRKTEDLDSLFKRYGVSTFTRLSPCLTFPFSSPLFLSIHLPSSPLFGETKALNKKEHRDSESPEPEEPFSLTPRTEEKYKKIDEEFDKMMQNYRLSDQPGRSAAEALCWSASLSLSLICSPSAFIKAINATLMSSTRFTALPPASLIGHSGLDAVSLCWLWLQVNKSRGSSSAALDCKETPVSLAFPLIHTEDQREDESSRGTCIPSQPEGSSHFSQVPVQPVSP</sequence>
<keyword evidence="4" id="KW-0010">Activator</keyword>
<dbReference type="Gene3D" id="3.40.1810.10">
    <property type="entry name" value="Transcription factor, MADS-box"/>
    <property type="match status" value="1"/>
</dbReference>
<comment type="subcellular location">
    <subcellularLocation>
        <location evidence="1">Nucleus</location>
    </subcellularLocation>
</comment>
<dbReference type="GO" id="GO:0042826">
    <property type="term" value="F:histone deacetylase binding"/>
    <property type="evidence" value="ECO:0007669"/>
    <property type="project" value="TreeGrafter"/>
</dbReference>
<feature type="compositionally biased region" description="Polar residues" evidence="7">
    <location>
        <begin position="317"/>
        <end position="335"/>
    </location>
</feature>
<feature type="region of interest" description="Disordered" evidence="7">
    <location>
        <begin position="306"/>
        <end position="341"/>
    </location>
</feature>
<evidence type="ECO:0000313" key="10">
    <source>
        <dbReference type="Proteomes" id="UP000516260"/>
    </source>
</evidence>
<dbReference type="Pfam" id="PF12347">
    <property type="entry name" value="HJURP_C"/>
    <property type="match status" value="1"/>
</dbReference>
<evidence type="ECO:0000256" key="1">
    <source>
        <dbReference type="ARBA" id="ARBA00004123"/>
    </source>
</evidence>
<keyword evidence="3" id="KW-0238">DNA-binding</keyword>
<keyword evidence="10" id="KW-1185">Reference proteome</keyword>
<evidence type="ECO:0000256" key="4">
    <source>
        <dbReference type="ARBA" id="ARBA00023159"/>
    </source>
</evidence>
<dbReference type="SUPFAM" id="SSF55455">
    <property type="entry name" value="SRF-like"/>
    <property type="match status" value="1"/>
</dbReference>
<dbReference type="EMBL" id="SWLE01000002">
    <property type="protein sequence ID" value="TNN01976.1"/>
    <property type="molecule type" value="Genomic_DNA"/>
</dbReference>
<dbReference type="GO" id="GO:0045944">
    <property type="term" value="P:positive regulation of transcription by RNA polymerase II"/>
    <property type="evidence" value="ECO:0007669"/>
    <property type="project" value="InterPro"/>
</dbReference>
<evidence type="ECO:0000256" key="6">
    <source>
        <dbReference type="ARBA" id="ARBA00023242"/>
    </source>
</evidence>
<evidence type="ECO:0000256" key="5">
    <source>
        <dbReference type="ARBA" id="ARBA00023163"/>
    </source>
</evidence>
<comment type="caution">
    <text evidence="9">The sequence shown here is derived from an EMBL/GenBank/DDBJ whole genome shotgun (WGS) entry which is preliminary data.</text>
</comment>
<feature type="region of interest" description="Disordered" evidence="7">
    <location>
        <begin position="168"/>
        <end position="191"/>
    </location>
</feature>
<dbReference type="InterPro" id="IPR002100">
    <property type="entry name" value="TF_MADSbox"/>
</dbReference>
<feature type="domain" description="MADS-box" evidence="8">
    <location>
        <begin position="1"/>
        <end position="61"/>
    </location>
</feature>
<dbReference type="PANTHER" id="PTHR11945">
    <property type="entry name" value="MADS BOX PROTEIN"/>
    <property type="match status" value="1"/>
</dbReference>
<protein>
    <recommendedName>
        <fullName evidence="8">MADS-box domain-containing protein</fullName>
    </recommendedName>
</protein>
<reference evidence="9 10" key="1">
    <citation type="submission" date="2019-04" db="EMBL/GenBank/DDBJ databases">
        <title>The sequence and de novo assembly of Takifugu bimaculatus genome using PacBio and Hi-C technologies.</title>
        <authorList>
            <person name="Xu P."/>
            <person name="Liu B."/>
            <person name="Zhou Z."/>
        </authorList>
    </citation>
    <scope>NUCLEOTIDE SEQUENCE [LARGE SCALE GENOMIC DNA]</scope>
    <source>
        <strain evidence="9">TB-2018</strain>
        <tissue evidence="9">Muscle</tissue>
    </source>
</reference>
<proteinExistence type="predicted"/>
<dbReference type="GO" id="GO:0030154">
    <property type="term" value="P:cell differentiation"/>
    <property type="evidence" value="ECO:0007669"/>
    <property type="project" value="TreeGrafter"/>
</dbReference>
<dbReference type="GO" id="GO:0005634">
    <property type="term" value="C:nucleus"/>
    <property type="evidence" value="ECO:0007669"/>
    <property type="project" value="UniProtKB-SubCell"/>
</dbReference>
<feature type="region of interest" description="Disordered" evidence="7">
    <location>
        <begin position="93"/>
        <end position="112"/>
    </location>
</feature>
<dbReference type="CDD" id="cd00265">
    <property type="entry name" value="MADS_MEF2_like"/>
    <property type="match status" value="1"/>
</dbReference>
<dbReference type="AlphaFoldDB" id="A0A4Z2CCS4"/>
<evidence type="ECO:0000313" key="9">
    <source>
        <dbReference type="EMBL" id="TNN01976.1"/>
    </source>
</evidence>
<accession>A0A4Z2CCS4</accession>
<gene>
    <name evidence="9" type="ORF">fugu_009463</name>
</gene>
<keyword evidence="2" id="KW-0805">Transcription regulation</keyword>
<evidence type="ECO:0000256" key="2">
    <source>
        <dbReference type="ARBA" id="ARBA00023015"/>
    </source>
</evidence>
<feature type="compositionally biased region" description="Basic and acidic residues" evidence="7">
    <location>
        <begin position="168"/>
        <end position="177"/>
    </location>
</feature>
<dbReference type="GO" id="GO:0046983">
    <property type="term" value="F:protein dimerization activity"/>
    <property type="evidence" value="ECO:0007669"/>
    <property type="project" value="InterPro"/>
</dbReference>
<keyword evidence="5" id="KW-0804">Transcription</keyword>
<dbReference type="PANTHER" id="PTHR11945:SF837">
    <property type="entry name" value="MYOCYTE ENHANCER FACTOR 2D"/>
    <property type="match status" value="1"/>
</dbReference>
<dbReference type="PROSITE" id="PS50066">
    <property type="entry name" value="MADS_BOX_2"/>
    <property type="match status" value="1"/>
</dbReference>
<dbReference type="InterPro" id="IPR033896">
    <property type="entry name" value="MEF2-like_N"/>
</dbReference>
<dbReference type="GO" id="GO:0000981">
    <property type="term" value="F:DNA-binding transcription factor activity, RNA polymerase II-specific"/>
    <property type="evidence" value="ECO:0007669"/>
    <property type="project" value="TreeGrafter"/>
</dbReference>
<feature type="compositionally biased region" description="Basic and acidic residues" evidence="7">
    <location>
        <begin position="306"/>
        <end position="316"/>
    </location>
</feature>
<dbReference type="InterPro" id="IPR036879">
    <property type="entry name" value="TF_MADSbox_sf"/>
</dbReference>
<evidence type="ECO:0000259" key="8">
    <source>
        <dbReference type="PROSITE" id="PS50066"/>
    </source>
</evidence>
<dbReference type="PRINTS" id="PR00404">
    <property type="entry name" value="MADSDOMAIN"/>
</dbReference>
<dbReference type="InterPro" id="IPR022102">
    <property type="entry name" value="HJURP_C"/>
</dbReference>
<dbReference type="Pfam" id="PF00319">
    <property type="entry name" value="SRF-TF"/>
    <property type="match status" value="1"/>
</dbReference>
<name>A0A4Z2CCS4_9TELE</name>
<evidence type="ECO:0000256" key="3">
    <source>
        <dbReference type="ARBA" id="ARBA00023125"/>
    </source>
</evidence>
<dbReference type="GO" id="GO:0007507">
    <property type="term" value="P:heart development"/>
    <property type="evidence" value="ECO:0007669"/>
    <property type="project" value="TreeGrafter"/>
</dbReference>
<evidence type="ECO:0000256" key="7">
    <source>
        <dbReference type="SAM" id="MobiDB-lite"/>
    </source>
</evidence>
<dbReference type="Proteomes" id="UP000516260">
    <property type="component" value="Chromosome 10"/>
</dbReference>
<dbReference type="GO" id="GO:0000978">
    <property type="term" value="F:RNA polymerase II cis-regulatory region sequence-specific DNA binding"/>
    <property type="evidence" value="ECO:0007669"/>
    <property type="project" value="TreeGrafter"/>
</dbReference>
<dbReference type="PROSITE" id="PS00350">
    <property type="entry name" value="MADS_BOX_1"/>
    <property type="match status" value="1"/>
</dbReference>
<dbReference type="FunFam" id="3.40.1810.10:FF:000001">
    <property type="entry name" value="Myocyte-specific enhancer factor 2A homolog"/>
    <property type="match status" value="1"/>
</dbReference>